<dbReference type="SUPFAM" id="SSF55961">
    <property type="entry name" value="Bet v1-like"/>
    <property type="match status" value="1"/>
</dbReference>
<organism evidence="2">
    <name type="scientific">Nakamurella sp. A5-74</name>
    <dbReference type="NCBI Taxonomy" id="3158264"/>
    <lineage>
        <taxon>Bacteria</taxon>
        <taxon>Bacillati</taxon>
        <taxon>Actinomycetota</taxon>
        <taxon>Actinomycetes</taxon>
        <taxon>Nakamurellales</taxon>
        <taxon>Nakamurellaceae</taxon>
        <taxon>Nakamurella</taxon>
    </lineage>
</organism>
<dbReference type="AlphaFoldDB" id="A0AAU8DNA6"/>
<gene>
    <name evidence="2" type="ORF">ABLG96_20160</name>
</gene>
<keyword evidence="1" id="KW-1133">Transmembrane helix</keyword>
<feature type="transmembrane region" description="Helical" evidence="1">
    <location>
        <begin position="185"/>
        <end position="205"/>
    </location>
</feature>
<name>A0AAU8DNA6_9ACTN</name>
<dbReference type="Gene3D" id="3.30.530.20">
    <property type="match status" value="1"/>
</dbReference>
<accession>A0AAU8DNA6</accession>
<dbReference type="Pfam" id="PF06240">
    <property type="entry name" value="COXG"/>
    <property type="match status" value="1"/>
</dbReference>
<sequence length="210" mass="20764">MKVSGSSVLHAPPAQVWAAVNDPAVLAGVIPGCDVFSEIGDGHFGMTVSLGVAAIKGSYSGEVKLYDKVESVSLTMRATGAGAPGTIDTTVAVRLTDVGDGTTKLDYDADAIVGGMVGGVGQRVLASVAKKTAGLFFAAIDDVLTGRKEPGKPAIAAPSGAVETGTTPPAVTGRPVPAAAAVNPLMAAAFGAISVLIGVLVGARIGSRRP</sequence>
<dbReference type="RefSeq" id="WP_353649093.1">
    <property type="nucleotide sequence ID" value="NZ_CP159218.1"/>
</dbReference>
<dbReference type="PANTHER" id="PTHR38588">
    <property type="entry name" value="BLL0334 PROTEIN"/>
    <property type="match status" value="1"/>
</dbReference>
<reference evidence="2" key="1">
    <citation type="submission" date="2024-05" db="EMBL/GenBank/DDBJ databases">
        <authorList>
            <person name="Cai S.Y."/>
            <person name="Jin L.M."/>
            <person name="Li H.R."/>
        </authorList>
    </citation>
    <scope>NUCLEOTIDE SEQUENCE</scope>
    <source>
        <strain evidence="2">A5-74</strain>
    </source>
</reference>
<keyword evidence="1" id="KW-0472">Membrane</keyword>
<proteinExistence type="predicted"/>
<keyword evidence="1" id="KW-0812">Transmembrane</keyword>
<evidence type="ECO:0000313" key="2">
    <source>
        <dbReference type="EMBL" id="XCG63478.1"/>
    </source>
</evidence>
<protein>
    <submittedName>
        <fullName evidence="2">Carbon monoxide dehydrogenase subunit G</fullName>
    </submittedName>
</protein>
<dbReference type="InterPro" id="IPR010419">
    <property type="entry name" value="CO_DH_gsu"/>
</dbReference>
<dbReference type="EMBL" id="CP159218">
    <property type="protein sequence ID" value="XCG63478.1"/>
    <property type="molecule type" value="Genomic_DNA"/>
</dbReference>
<dbReference type="PANTHER" id="PTHR38588:SF1">
    <property type="entry name" value="BLL0334 PROTEIN"/>
    <property type="match status" value="1"/>
</dbReference>
<dbReference type="CDD" id="cd05018">
    <property type="entry name" value="CoxG"/>
    <property type="match status" value="1"/>
</dbReference>
<evidence type="ECO:0000256" key="1">
    <source>
        <dbReference type="SAM" id="Phobius"/>
    </source>
</evidence>
<dbReference type="InterPro" id="IPR023393">
    <property type="entry name" value="START-like_dom_sf"/>
</dbReference>